<sequence>MSHADLITPTRFIAHLPATLGRVPRMLRGLYYTGIRNREKNLSLGWALERAARLYPDAPALLEGQRRLSYALFNGWANRLARSFQAEGVKHGSVVAVMLENRAELLVILAALAKLGAVGALINTTQRGQVLAHSLNLVSPGHFVVGEELREAFDEVRASLQGGAERLYWVADDDTLRDPGQAPGGWGNLMRLAQAQGSDNLAETTQVRLKDACFFIYTSGTTGLPKASIMSHGRWIKAYGGFGHSGLGLSRDDVLYLTLPCYHNNAVTVCWSAVLAGGAAIALRRRFSAKAFWKDVRHYNATCFGYIGELCRYLLNQPVCEEERDNSLTCMIGNGLRPSIWGEFKARFGIERITEFYAASEGNIGFTNVFNFDNTVGFSPATYAIVRYDLENDRPLRDAKGFMEKVGKGESGLLISEISDKWPFDGYTDPAKTQAVIYRDVFKKGDAWFNTGDLMRDLGFKHTQFVDRLGDTFRWKGENVSTTEVENVLGAFPGVEDAVVYGVEIPGTDGRCGMAALRLAPGQAVDGKALAEHLDRELPAYAVPLFLRLLQQVETTGTFKYKKADLKNAAFDPRQVGEALFVRLPGEADYRPLDMALFEAIQRGEHRF</sequence>
<keyword evidence="3" id="KW-0547">Nucleotide-binding</keyword>
<dbReference type="CDD" id="cd05940">
    <property type="entry name" value="FATP_FACS"/>
    <property type="match status" value="1"/>
</dbReference>
<dbReference type="Proteomes" id="UP000199693">
    <property type="component" value="Unassembled WGS sequence"/>
</dbReference>
<dbReference type="Gene3D" id="3.30.300.30">
    <property type="match status" value="1"/>
</dbReference>
<evidence type="ECO:0000313" key="10">
    <source>
        <dbReference type="Proteomes" id="UP000199693"/>
    </source>
</evidence>
<evidence type="ECO:0000256" key="3">
    <source>
        <dbReference type="ARBA" id="ARBA00022741"/>
    </source>
</evidence>
<name>A0A239J553_9PSED</name>
<evidence type="ECO:0000256" key="1">
    <source>
        <dbReference type="ARBA" id="ARBA00006432"/>
    </source>
</evidence>
<dbReference type="GO" id="GO:0044539">
    <property type="term" value="P:long-chain fatty acid import into cell"/>
    <property type="evidence" value="ECO:0007669"/>
    <property type="project" value="TreeGrafter"/>
</dbReference>
<gene>
    <name evidence="7" type="ORF">SAMN05216189_1022100</name>
    <name evidence="8" type="ORF">SAMN06295949_111169</name>
</gene>
<dbReference type="GO" id="GO:0004467">
    <property type="term" value="F:long-chain fatty acid-CoA ligase activity"/>
    <property type="evidence" value="ECO:0007669"/>
    <property type="project" value="TreeGrafter"/>
</dbReference>
<keyword evidence="4" id="KW-0067">ATP-binding</keyword>
<dbReference type="InterPro" id="IPR045851">
    <property type="entry name" value="AMP-bd_C_sf"/>
</dbReference>
<dbReference type="NCBIfam" id="NF006134">
    <property type="entry name" value="PRK08279.1"/>
    <property type="match status" value="1"/>
</dbReference>
<keyword evidence="2" id="KW-0436">Ligase</keyword>
<feature type="domain" description="AMP-dependent synthetase/ligase" evidence="5">
    <location>
        <begin position="48"/>
        <end position="372"/>
    </location>
</feature>
<dbReference type="PANTHER" id="PTHR43107">
    <property type="entry name" value="LONG-CHAIN FATTY ACID TRANSPORT PROTEIN"/>
    <property type="match status" value="1"/>
</dbReference>
<organism evidence="7 10">
    <name type="scientific">Pseudomonas delhiensis</name>
    <dbReference type="NCBI Taxonomy" id="366289"/>
    <lineage>
        <taxon>Bacteria</taxon>
        <taxon>Pseudomonadati</taxon>
        <taxon>Pseudomonadota</taxon>
        <taxon>Gammaproteobacteria</taxon>
        <taxon>Pseudomonadales</taxon>
        <taxon>Pseudomonadaceae</taxon>
        <taxon>Pseudomonas</taxon>
    </lineage>
</organism>
<evidence type="ECO:0000256" key="2">
    <source>
        <dbReference type="ARBA" id="ARBA00022598"/>
    </source>
</evidence>
<dbReference type="Pfam" id="PF13193">
    <property type="entry name" value="AMP-binding_C"/>
    <property type="match status" value="1"/>
</dbReference>
<keyword evidence="9" id="KW-1185">Reference proteome</keyword>
<dbReference type="GO" id="GO:0005324">
    <property type="term" value="F:long-chain fatty acid transmembrane transporter activity"/>
    <property type="evidence" value="ECO:0007669"/>
    <property type="project" value="TreeGrafter"/>
</dbReference>
<dbReference type="PANTHER" id="PTHR43107:SF15">
    <property type="entry name" value="FATTY ACID TRANSPORT PROTEIN 3, ISOFORM A"/>
    <property type="match status" value="1"/>
</dbReference>
<dbReference type="EMBL" id="FZPC01000011">
    <property type="protein sequence ID" value="SNT01021.1"/>
    <property type="molecule type" value="Genomic_DNA"/>
</dbReference>
<dbReference type="InterPro" id="IPR042099">
    <property type="entry name" value="ANL_N_sf"/>
</dbReference>
<reference evidence="8 9" key="2">
    <citation type="submission" date="2017-06" db="EMBL/GenBank/DDBJ databases">
        <authorList>
            <person name="Varghese N."/>
            <person name="Submissions S."/>
        </authorList>
    </citation>
    <scope>NUCLEOTIDE SEQUENCE [LARGE SCALE GENOMIC DNA]</scope>
    <source>
        <strain evidence="8 9">RLD-1</strain>
    </source>
</reference>
<dbReference type="FunFam" id="3.30.300.30:FF:000002">
    <property type="entry name" value="Long-chain fatty acid transport protein 1"/>
    <property type="match status" value="1"/>
</dbReference>
<accession>A0A239J553</accession>
<dbReference type="InterPro" id="IPR000873">
    <property type="entry name" value="AMP-dep_synth/lig_dom"/>
</dbReference>
<dbReference type="InterPro" id="IPR025110">
    <property type="entry name" value="AMP-bd_C"/>
</dbReference>
<dbReference type="SUPFAM" id="SSF56801">
    <property type="entry name" value="Acetyl-CoA synthetase-like"/>
    <property type="match status" value="1"/>
</dbReference>
<protein>
    <submittedName>
        <fullName evidence="7">Citronellyl-CoA synthetase</fullName>
    </submittedName>
</protein>
<evidence type="ECO:0000313" key="9">
    <source>
        <dbReference type="Proteomes" id="UP000198309"/>
    </source>
</evidence>
<dbReference type="RefSeq" id="WP_089391733.1">
    <property type="nucleotide sequence ID" value="NZ_FNEC01000022.1"/>
</dbReference>
<dbReference type="Gene3D" id="3.40.50.12780">
    <property type="entry name" value="N-terminal domain of ligase-like"/>
    <property type="match status" value="1"/>
</dbReference>
<dbReference type="PROSITE" id="PS00455">
    <property type="entry name" value="AMP_BINDING"/>
    <property type="match status" value="1"/>
</dbReference>
<dbReference type="GO" id="GO:0005524">
    <property type="term" value="F:ATP binding"/>
    <property type="evidence" value="ECO:0007669"/>
    <property type="project" value="UniProtKB-KW"/>
</dbReference>
<feature type="domain" description="AMP-binding enzyme C-terminal" evidence="6">
    <location>
        <begin position="484"/>
        <end position="560"/>
    </location>
</feature>
<dbReference type="AlphaFoldDB" id="A0A239J553"/>
<reference evidence="7 10" key="1">
    <citation type="submission" date="2016-10" db="EMBL/GenBank/DDBJ databases">
        <authorList>
            <person name="de Groot N.N."/>
        </authorList>
    </citation>
    <scope>NUCLEOTIDE SEQUENCE [LARGE SCALE GENOMIC DNA]</scope>
    <source>
        <strain evidence="7 10">CCM 7361</strain>
    </source>
</reference>
<dbReference type="GO" id="GO:0005886">
    <property type="term" value="C:plasma membrane"/>
    <property type="evidence" value="ECO:0007669"/>
    <property type="project" value="TreeGrafter"/>
</dbReference>
<comment type="similarity">
    <text evidence="1">Belongs to the ATP-dependent AMP-binding enzyme family.</text>
</comment>
<evidence type="ECO:0000313" key="8">
    <source>
        <dbReference type="EMBL" id="SNT01021.1"/>
    </source>
</evidence>
<dbReference type="InterPro" id="IPR020845">
    <property type="entry name" value="AMP-binding_CS"/>
</dbReference>
<evidence type="ECO:0000259" key="6">
    <source>
        <dbReference type="Pfam" id="PF13193"/>
    </source>
</evidence>
<dbReference type="EMBL" id="FNEC01000022">
    <property type="protein sequence ID" value="SDJ76194.1"/>
    <property type="molecule type" value="Genomic_DNA"/>
</dbReference>
<evidence type="ECO:0000256" key="4">
    <source>
        <dbReference type="ARBA" id="ARBA00022840"/>
    </source>
</evidence>
<dbReference type="Pfam" id="PF00501">
    <property type="entry name" value="AMP-binding"/>
    <property type="match status" value="1"/>
</dbReference>
<proteinExistence type="inferred from homology"/>
<evidence type="ECO:0000259" key="5">
    <source>
        <dbReference type="Pfam" id="PF00501"/>
    </source>
</evidence>
<dbReference type="Proteomes" id="UP000198309">
    <property type="component" value="Unassembled WGS sequence"/>
</dbReference>
<evidence type="ECO:0000313" key="7">
    <source>
        <dbReference type="EMBL" id="SDJ76194.1"/>
    </source>
</evidence>